<dbReference type="GeneTree" id="ENSGT01100000266472"/>
<dbReference type="Bgee" id="ENSXETG00000038750">
    <property type="expression patterns" value="Expressed in mesonephros and 8 other cell types or tissues"/>
</dbReference>
<protein>
    <submittedName>
        <fullName evidence="2">MISP family member 3</fullName>
    </submittedName>
</protein>
<dbReference type="AlphaFoldDB" id="A0A6I8PVV8"/>
<proteinExistence type="predicted"/>
<dbReference type="Ensembl" id="ENSXETT00000096873">
    <property type="protein sequence ID" value="ENSXETP00000064620"/>
    <property type="gene ID" value="ENSXETG00000038750"/>
</dbReference>
<sequence>MSNLGSPSDKNYNSHDLQPVSSQWRMLGAVVLTGDHEFVLDQMYRLLQWAYTFQTETSISFQLSSVSYSAYKGKVHSHPTPVLSTPLMESEQLISLDLCPTPTSHLIDISGETVPEEQSSKCFLQTGQVGAPVSQPAPVTEQETAVGQVKEQDTPAEGTGEETEGAVSDEQVAAGGANLDSQVIGEEGPGVPEPLIHLHTEGPVAEEAEPTLQVTGENGVTEQLIQVHTGGLEAEPTLQVTGENGVTEQLIQVHTGGLEAEPTLQVTGESGVTEQLIQVHTGGLEAEPTLQVTGESGVTEQLIQVHTGGLEAEPTLQVTGESGVTEQLIQVHTGGLEAEPTLQVTGESGVTEQLIQVHTGGLEAEEAEPTLQVTGESGVTEQLIQVHTGGIEAEPTLQVTGESGVTEQLIQVHTGGLEAEEAEPTLQVTGESGVTEQLIQVHTGGIEAEPTLQVTGESGVTEQLIQVHTGGIEAEPTLQVTGESGVTEQLIQVHTGGLEAEPTLQVTGESGVTEQLIQVHTGGLEAEEAEPTLQVTGEEGTVKVGTDGKASDSSEEAEKEVTPNPCAGPCWEGTVECPDACRERECTHREVKTDPTGQGDTHTGTERRQCHSTAAMKEREIQVEEDAPIFETPIEREIRLAMEREQMLRQERGISAPVGQPELVEVRRKVIVGEQLAGVGKERQLAGAQMLRDIQQESRREQDLVELGKVMGTYDRGQQQEVYEKKMLFESMVTVPSESPIKKRQSESPDFLEPEFAEFVLLDGPTIVAPEASNVEVKKGPSFAEANGSNVILIEHSSLLCRPASVSPLDSPPVVPTPPSSIRAESPAPAAGSPYFMLNSPSPRSLLEREIEEVQQREKELKRQRSSIYGKEALEIPIKAQENREDIMSGEYQPERPSWRKLEVNWPPNQEASENGLEYEQVKESAPLRRQRSLLIQSWESGNPTPRDEQ</sequence>
<feature type="region of interest" description="Disordered" evidence="1">
    <location>
        <begin position="907"/>
        <end position="928"/>
    </location>
</feature>
<feature type="region of interest" description="Disordered" evidence="1">
    <location>
        <begin position="131"/>
        <end position="165"/>
    </location>
</feature>
<feature type="compositionally biased region" description="Pro residues" evidence="1">
    <location>
        <begin position="810"/>
        <end position="819"/>
    </location>
</feature>
<gene>
    <name evidence="2" type="primary">misp3</name>
</gene>
<name>A0A6I8PVV8_XENTR</name>
<reference evidence="2" key="2">
    <citation type="submission" date="2020-05" db="UniProtKB">
        <authorList>
            <consortium name="Ensembl"/>
        </authorList>
    </citation>
    <scope>IDENTIFICATION</scope>
</reference>
<feature type="region of interest" description="Disordered" evidence="1">
    <location>
        <begin position="808"/>
        <end position="834"/>
    </location>
</feature>
<organism evidence="2">
    <name type="scientific">Xenopus tropicalis</name>
    <name type="common">Western clawed frog</name>
    <name type="synonym">Silurana tropicalis</name>
    <dbReference type="NCBI Taxonomy" id="8364"/>
    <lineage>
        <taxon>Eukaryota</taxon>
        <taxon>Metazoa</taxon>
        <taxon>Chordata</taxon>
        <taxon>Craniata</taxon>
        <taxon>Vertebrata</taxon>
        <taxon>Euteleostomi</taxon>
        <taxon>Amphibia</taxon>
        <taxon>Batrachia</taxon>
        <taxon>Anura</taxon>
        <taxon>Pipoidea</taxon>
        <taxon>Pipidae</taxon>
        <taxon>Xenopodinae</taxon>
        <taxon>Xenopus</taxon>
        <taxon>Silurana</taxon>
    </lineage>
</organism>
<feature type="region of interest" description="Disordered" evidence="1">
    <location>
        <begin position="591"/>
        <end position="613"/>
    </location>
</feature>
<feature type="region of interest" description="Disordered" evidence="1">
    <location>
        <begin position="536"/>
        <end position="563"/>
    </location>
</feature>
<evidence type="ECO:0000256" key="1">
    <source>
        <dbReference type="SAM" id="MobiDB-lite"/>
    </source>
</evidence>
<accession>A0A6I8PVV8</accession>
<dbReference type="PANTHER" id="PTHR18839:SF6">
    <property type="match status" value="1"/>
</dbReference>
<dbReference type="InParanoid" id="A0A6I8PVV8"/>
<dbReference type="PANTHER" id="PTHR18839">
    <property type="entry name" value="MITOTIC INTERACTOR AND SUBSTRATE OF PLK1 MISP FAMILY MEMBER"/>
    <property type="match status" value="1"/>
</dbReference>
<evidence type="ECO:0000313" key="2">
    <source>
        <dbReference type="Ensembl" id="ENSXETP00000064620"/>
    </source>
</evidence>
<dbReference type="InterPro" id="IPR042779">
    <property type="entry name" value="MISP/MISP3-like"/>
</dbReference>
<reference evidence="2" key="1">
    <citation type="journal article" date="2010" name="Science">
        <title>The genome of the Western clawed frog Xenopus tropicalis.</title>
        <authorList>
            <person name="Hellsten U."/>
            <person name="Harland R.M."/>
            <person name="Gilchrist M.J."/>
            <person name="Hendrix D."/>
            <person name="Jurka J."/>
            <person name="Kapitonov V."/>
            <person name="Ovcharenko I."/>
            <person name="Putnam N.H."/>
            <person name="Shu S."/>
            <person name="Taher L."/>
            <person name="Blitz I.L."/>
            <person name="Blumberg B."/>
            <person name="Dichmann D.S."/>
            <person name="Dubchak I."/>
            <person name="Amaya E."/>
            <person name="Detter J.C."/>
            <person name="Fletcher R."/>
            <person name="Gerhard D.S."/>
            <person name="Goodstein D."/>
            <person name="Graves T."/>
            <person name="Grigoriev I.V."/>
            <person name="Grimwood J."/>
            <person name="Kawashima T."/>
            <person name="Lindquist E."/>
            <person name="Lucas S.M."/>
            <person name="Mead P.E."/>
            <person name="Mitros T."/>
            <person name="Ogino H."/>
            <person name="Ohta Y."/>
            <person name="Poliakov A.V."/>
            <person name="Pollet N."/>
            <person name="Robert J."/>
            <person name="Salamov A."/>
            <person name="Sater A.K."/>
            <person name="Schmutz J."/>
            <person name="Terry A."/>
            <person name="Vize P.D."/>
            <person name="Warren W.C."/>
            <person name="Wells D."/>
            <person name="Wills A."/>
            <person name="Wilson R.K."/>
            <person name="Zimmerman L.B."/>
            <person name="Zorn A.M."/>
            <person name="Grainger R."/>
            <person name="Grammer T."/>
            <person name="Khokha M.K."/>
            <person name="Richardson P.M."/>
            <person name="Rokhsar D.S."/>
        </authorList>
    </citation>
    <scope>NUCLEOTIDE SEQUENCE [LARGE SCALE GENOMIC DNA]</scope>
    <source>
        <strain evidence="2">Nigerian</strain>
    </source>
</reference>